<keyword evidence="4" id="KW-1185">Reference proteome</keyword>
<dbReference type="InterPro" id="IPR000873">
    <property type="entry name" value="AMP-dep_synth/lig_dom"/>
</dbReference>
<proteinExistence type="predicted"/>
<feature type="region of interest" description="Disordered" evidence="1">
    <location>
        <begin position="1"/>
        <end position="26"/>
    </location>
</feature>
<dbReference type="Proteomes" id="UP001163046">
    <property type="component" value="Unassembled WGS sequence"/>
</dbReference>
<evidence type="ECO:0000259" key="2">
    <source>
        <dbReference type="Pfam" id="PF00501"/>
    </source>
</evidence>
<dbReference type="OrthoDB" id="10253869at2759"/>
<sequence length="101" mass="11443">MTDERAEEEEENVIRSKNPDRDSISDRSYSYRQIKDLSRKIASALNKRGFKKGDVFAMFLPNLPEFPVVYFGVLQAGGVVTAANPLFTCEELAKQVKTGRR</sequence>
<dbReference type="PANTHER" id="PTHR24096:SF422">
    <property type="entry name" value="BCDNA.GH02901"/>
    <property type="match status" value="1"/>
</dbReference>
<feature type="compositionally biased region" description="Acidic residues" evidence="1">
    <location>
        <begin position="1"/>
        <end position="11"/>
    </location>
</feature>
<dbReference type="Gene3D" id="3.40.50.980">
    <property type="match status" value="1"/>
</dbReference>
<evidence type="ECO:0000313" key="4">
    <source>
        <dbReference type="Proteomes" id="UP001163046"/>
    </source>
</evidence>
<dbReference type="EMBL" id="MU826355">
    <property type="protein sequence ID" value="KAJ7379779.1"/>
    <property type="molecule type" value="Genomic_DNA"/>
</dbReference>
<feature type="compositionally biased region" description="Basic and acidic residues" evidence="1">
    <location>
        <begin position="12"/>
        <end position="25"/>
    </location>
</feature>
<protein>
    <recommendedName>
        <fullName evidence="2">AMP-dependent synthetase/ligase domain-containing protein</fullName>
    </recommendedName>
</protein>
<evidence type="ECO:0000256" key="1">
    <source>
        <dbReference type="SAM" id="MobiDB-lite"/>
    </source>
</evidence>
<organism evidence="3 4">
    <name type="scientific">Desmophyllum pertusum</name>
    <dbReference type="NCBI Taxonomy" id="174260"/>
    <lineage>
        <taxon>Eukaryota</taxon>
        <taxon>Metazoa</taxon>
        <taxon>Cnidaria</taxon>
        <taxon>Anthozoa</taxon>
        <taxon>Hexacorallia</taxon>
        <taxon>Scleractinia</taxon>
        <taxon>Caryophylliina</taxon>
        <taxon>Caryophylliidae</taxon>
        <taxon>Desmophyllum</taxon>
    </lineage>
</organism>
<accession>A0A9W9ZGU5</accession>
<dbReference type="PANTHER" id="PTHR24096">
    <property type="entry name" value="LONG-CHAIN-FATTY-ACID--COA LIGASE"/>
    <property type="match status" value="1"/>
</dbReference>
<dbReference type="SUPFAM" id="SSF56801">
    <property type="entry name" value="Acetyl-CoA synthetase-like"/>
    <property type="match status" value="1"/>
</dbReference>
<dbReference type="Pfam" id="PF00501">
    <property type="entry name" value="AMP-binding"/>
    <property type="match status" value="1"/>
</dbReference>
<reference evidence="3" key="1">
    <citation type="submission" date="2023-01" db="EMBL/GenBank/DDBJ databases">
        <title>Genome assembly of the deep-sea coral Lophelia pertusa.</title>
        <authorList>
            <person name="Herrera S."/>
            <person name="Cordes E."/>
        </authorList>
    </citation>
    <scope>NUCLEOTIDE SEQUENCE</scope>
    <source>
        <strain evidence="3">USNM1676648</strain>
        <tissue evidence="3">Polyp</tissue>
    </source>
</reference>
<name>A0A9W9ZGU5_9CNID</name>
<dbReference type="AlphaFoldDB" id="A0A9W9ZGU5"/>
<feature type="domain" description="AMP-dependent synthetase/ligase" evidence="2">
    <location>
        <begin position="17"/>
        <end position="97"/>
    </location>
</feature>
<comment type="caution">
    <text evidence="3">The sequence shown here is derived from an EMBL/GenBank/DDBJ whole genome shotgun (WGS) entry which is preliminary data.</text>
</comment>
<evidence type="ECO:0000313" key="3">
    <source>
        <dbReference type="EMBL" id="KAJ7379779.1"/>
    </source>
</evidence>
<dbReference type="GO" id="GO:0016405">
    <property type="term" value="F:CoA-ligase activity"/>
    <property type="evidence" value="ECO:0007669"/>
    <property type="project" value="TreeGrafter"/>
</dbReference>
<gene>
    <name evidence="3" type="ORF">OS493_012525</name>
</gene>